<comment type="caution">
    <text evidence="9">The sequence shown here is derived from an EMBL/GenBank/DDBJ whole genome shotgun (WGS) entry which is preliminary data.</text>
</comment>
<dbReference type="InterPro" id="IPR000425">
    <property type="entry name" value="MIP"/>
</dbReference>
<gene>
    <name evidence="9" type="ORF">IHV25_06020</name>
</gene>
<keyword evidence="4 7" id="KW-0812">Transmembrane</keyword>
<dbReference type="Gene3D" id="1.20.1080.10">
    <property type="entry name" value="Glycerol uptake facilitator protein"/>
    <property type="match status" value="1"/>
</dbReference>
<dbReference type="CDD" id="cd00333">
    <property type="entry name" value="MIP"/>
    <property type="match status" value="1"/>
</dbReference>
<dbReference type="PANTHER" id="PTHR43829:SF9">
    <property type="entry name" value="AQUAPORIN-9"/>
    <property type="match status" value="1"/>
</dbReference>
<dbReference type="Proteomes" id="UP000631034">
    <property type="component" value="Unassembled WGS sequence"/>
</dbReference>
<feature type="transmembrane region" description="Helical" evidence="8">
    <location>
        <begin position="146"/>
        <end position="165"/>
    </location>
</feature>
<dbReference type="InterPro" id="IPR050363">
    <property type="entry name" value="MIP/Aquaporin"/>
</dbReference>
<dbReference type="PRINTS" id="PR00783">
    <property type="entry name" value="MINTRINSICP"/>
</dbReference>
<dbReference type="PANTHER" id="PTHR43829">
    <property type="entry name" value="AQUAPORIN OR AQUAGLYCEROPORIN RELATED"/>
    <property type="match status" value="1"/>
</dbReference>
<evidence type="ECO:0000256" key="4">
    <source>
        <dbReference type="ARBA" id="ARBA00022692"/>
    </source>
</evidence>
<feature type="transmembrane region" description="Helical" evidence="8">
    <location>
        <begin position="86"/>
        <end position="108"/>
    </location>
</feature>
<dbReference type="Pfam" id="PF00230">
    <property type="entry name" value="MIP"/>
    <property type="match status" value="1"/>
</dbReference>
<feature type="transmembrane region" description="Helical" evidence="8">
    <location>
        <begin position="177"/>
        <end position="198"/>
    </location>
</feature>
<organism evidence="9 10">
    <name type="scientific">Phaeovibrio sulfidiphilus</name>
    <dbReference type="NCBI Taxonomy" id="1220600"/>
    <lineage>
        <taxon>Bacteria</taxon>
        <taxon>Pseudomonadati</taxon>
        <taxon>Pseudomonadota</taxon>
        <taxon>Alphaproteobacteria</taxon>
        <taxon>Rhodospirillales</taxon>
        <taxon>Rhodospirillaceae</taxon>
        <taxon>Phaeovibrio</taxon>
    </lineage>
</organism>
<dbReference type="SUPFAM" id="SSF81338">
    <property type="entry name" value="Aquaporin-like"/>
    <property type="match status" value="1"/>
</dbReference>
<evidence type="ECO:0000313" key="10">
    <source>
        <dbReference type="Proteomes" id="UP000631034"/>
    </source>
</evidence>
<dbReference type="AlphaFoldDB" id="A0A8J7CCE7"/>
<feature type="transmembrane region" description="Helical" evidence="8">
    <location>
        <begin position="233"/>
        <end position="257"/>
    </location>
</feature>
<evidence type="ECO:0000256" key="5">
    <source>
        <dbReference type="ARBA" id="ARBA00022989"/>
    </source>
</evidence>
<dbReference type="PROSITE" id="PS00221">
    <property type="entry name" value="MIP"/>
    <property type="match status" value="1"/>
</dbReference>
<dbReference type="EMBL" id="JACZHT010000003">
    <property type="protein sequence ID" value="MBE1237203.1"/>
    <property type="molecule type" value="Genomic_DNA"/>
</dbReference>
<evidence type="ECO:0000256" key="1">
    <source>
        <dbReference type="ARBA" id="ARBA00004141"/>
    </source>
</evidence>
<protein>
    <submittedName>
        <fullName evidence="9">MIP family channel protein</fullName>
    </submittedName>
</protein>
<sequence length="268" mass="28420">MSSGKRDFSEYLAEFFGTFLLIVFGLGVVAVVFLTGRSVSQWEISIAWGLAVAMAVYLCAGVSGAHINPSVTVALAVFGKFPWRKVLPFIIAQTLGAFVAAAVVWFLYQNLFEIALGNVAGDPVATLNMARIFCTFPDPNITMTQAFMTEVFITAMLMALILALVDDGNGLPRGPLAPLLIGLVIALIGITFGPLTGFAMNAARDMGPRLFALLAGWGPDVMTGYPLSENITIPYFLVPLIAPIVGACVGAGLYRVFVTRALGMKASG</sequence>
<keyword evidence="5 8" id="KW-1133">Transmembrane helix</keyword>
<keyword evidence="6 8" id="KW-0472">Membrane</keyword>
<feature type="transmembrane region" description="Helical" evidence="8">
    <location>
        <begin position="46"/>
        <end position="65"/>
    </location>
</feature>
<evidence type="ECO:0000256" key="8">
    <source>
        <dbReference type="SAM" id="Phobius"/>
    </source>
</evidence>
<dbReference type="NCBIfam" id="TIGR00861">
    <property type="entry name" value="MIP"/>
    <property type="match status" value="1"/>
</dbReference>
<evidence type="ECO:0000256" key="2">
    <source>
        <dbReference type="ARBA" id="ARBA00006175"/>
    </source>
</evidence>
<feature type="transmembrane region" description="Helical" evidence="8">
    <location>
        <begin position="12"/>
        <end position="34"/>
    </location>
</feature>
<dbReference type="RefSeq" id="WP_192534199.1">
    <property type="nucleotide sequence ID" value="NZ_JACZHT010000003.1"/>
</dbReference>
<proteinExistence type="inferred from homology"/>
<comment type="similarity">
    <text evidence="2 7">Belongs to the MIP/aquaporin (TC 1.A.8) family.</text>
</comment>
<dbReference type="InterPro" id="IPR023271">
    <property type="entry name" value="Aquaporin-like"/>
</dbReference>
<comment type="subcellular location">
    <subcellularLocation>
        <location evidence="1">Membrane</location>
        <topology evidence="1">Multi-pass membrane protein</topology>
    </subcellularLocation>
</comment>
<reference evidence="9" key="1">
    <citation type="submission" date="2020-10" db="EMBL/GenBank/DDBJ databases">
        <title>Genome sequence of the unusual species of purple photosynthetic bacteria, Phaeovibrio sulfidiphilus DSM 23193, type strain.</title>
        <authorList>
            <person name="Kyndt J.A."/>
            <person name="Meyer T.E."/>
        </authorList>
    </citation>
    <scope>NUCLEOTIDE SEQUENCE</scope>
    <source>
        <strain evidence="9">DSM 23193</strain>
    </source>
</reference>
<dbReference type="GO" id="GO:0005886">
    <property type="term" value="C:plasma membrane"/>
    <property type="evidence" value="ECO:0007669"/>
    <property type="project" value="TreeGrafter"/>
</dbReference>
<keyword evidence="3 7" id="KW-0813">Transport</keyword>
<name>A0A8J7CCE7_9PROT</name>
<evidence type="ECO:0000256" key="3">
    <source>
        <dbReference type="ARBA" id="ARBA00022448"/>
    </source>
</evidence>
<evidence type="ECO:0000256" key="7">
    <source>
        <dbReference type="RuleBase" id="RU000477"/>
    </source>
</evidence>
<dbReference type="InterPro" id="IPR022357">
    <property type="entry name" value="MIP_CS"/>
</dbReference>
<evidence type="ECO:0000313" key="9">
    <source>
        <dbReference type="EMBL" id="MBE1237203.1"/>
    </source>
</evidence>
<accession>A0A8J7CCE7</accession>
<evidence type="ECO:0000256" key="6">
    <source>
        <dbReference type="ARBA" id="ARBA00023136"/>
    </source>
</evidence>
<keyword evidence="10" id="KW-1185">Reference proteome</keyword>
<dbReference type="GO" id="GO:0015254">
    <property type="term" value="F:glycerol channel activity"/>
    <property type="evidence" value="ECO:0007669"/>
    <property type="project" value="TreeGrafter"/>
</dbReference>